<feature type="transmembrane region" description="Helical" evidence="1">
    <location>
        <begin position="7"/>
        <end position="28"/>
    </location>
</feature>
<keyword evidence="1" id="KW-1133">Transmembrane helix</keyword>
<proteinExistence type="predicted"/>
<dbReference type="Proteomes" id="UP000552836">
    <property type="component" value="Unassembled WGS sequence"/>
</dbReference>
<feature type="transmembrane region" description="Helical" evidence="1">
    <location>
        <begin position="162"/>
        <end position="182"/>
    </location>
</feature>
<organism evidence="3 4">
    <name type="scientific">Modestobacter marinus</name>
    <dbReference type="NCBI Taxonomy" id="477641"/>
    <lineage>
        <taxon>Bacteria</taxon>
        <taxon>Bacillati</taxon>
        <taxon>Actinomycetota</taxon>
        <taxon>Actinomycetes</taxon>
        <taxon>Geodermatophilales</taxon>
        <taxon>Geodermatophilaceae</taxon>
        <taxon>Modestobacter</taxon>
    </lineage>
</organism>
<evidence type="ECO:0000313" key="2">
    <source>
        <dbReference type="EMBL" id="GGL61916.1"/>
    </source>
</evidence>
<evidence type="ECO:0000313" key="4">
    <source>
        <dbReference type="Proteomes" id="UP000552836"/>
    </source>
</evidence>
<dbReference type="Proteomes" id="UP000648663">
    <property type="component" value="Unassembled WGS sequence"/>
</dbReference>
<dbReference type="EMBL" id="JAAMPA010000001">
    <property type="protein sequence ID" value="NIH66209.1"/>
    <property type="molecule type" value="Genomic_DNA"/>
</dbReference>
<reference evidence="2" key="1">
    <citation type="journal article" date="2014" name="Int. J. Syst. Evol. Microbiol.">
        <title>Complete genome of a new Firmicutes species belonging to the dominant human colonic microbiota ('Ruminococcus bicirculans') reveals two chromosomes and a selective capacity to utilize plant glucans.</title>
        <authorList>
            <consortium name="NISC Comparative Sequencing Program"/>
            <person name="Wegmann U."/>
            <person name="Louis P."/>
            <person name="Goesmann A."/>
            <person name="Henrissat B."/>
            <person name="Duncan S.H."/>
            <person name="Flint H.J."/>
        </authorList>
    </citation>
    <scope>NUCLEOTIDE SEQUENCE</scope>
    <source>
        <strain evidence="2">CGMCC 4.5581</strain>
    </source>
</reference>
<keyword evidence="1" id="KW-0472">Membrane</keyword>
<name>A0A846LRW2_9ACTN</name>
<gene>
    <name evidence="3" type="ORF">FB380_000655</name>
    <name evidence="2" type="ORF">GCM10011589_17550</name>
</gene>
<reference evidence="3 4" key="3">
    <citation type="submission" date="2020-02" db="EMBL/GenBank/DDBJ databases">
        <title>Sequencing the genomes of 1000 actinobacteria strains.</title>
        <authorList>
            <person name="Klenk H.-P."/>
        </authorList>
    </citation>
    <scope>NUCLEOTIDE SEQUENCE [LARGE SCALE GENOMIC DNA]</scope>
    <source>
        <strain evidence="3 4">DSM 45201</strain>
    </source>
</reference>
<dbReference type="RefSeq" id="WP_166753829.1">
    <property type="nucleotide sequence ID" value="NZ_BAABJU010000010.1"/>
</dbReference>
<comment type="caution">
    <text evidence="3">The sequence shown here is derived from an EMBL/GenBank/DDBJ whole genome shotgun (WGS) entry which is preliminary data.</text>
</comment>
<dbReference type="EMBL" id="BMMI01000003">
    <property type="protein sequence ID" value="GGL61916.1"/>
    <property type="molecule type" value="Genomic_DNA"/>
</dbReference>
<dbReference type="AlphaFoldDB" id="A0A846LRW2"/>
<evidence type="ECO:0000313" key="3">
    <source>
        <dbReference type="EMBL" id="NIH66209.1"/>
    </source>
</evidence>
<feature type="transmembrane region" description="Helical" evidence="1">
    <location>
        <begin position="85"/>
        <end position="104"/>
    </location>
</feature>
<reference evidence="5" key="2">
    <citation type="journal article" date="2019" name="Int. J. Syst. Evol. Microbiol.">
        <title>The Global Catalogue of Microorganisms (GCM) 10K type strain sequencing project: providing services to taxonomists for standard genome sequencing and annotation.</title>
        <authorList>
            <consortium name="The Broad Institute Genomics Platform"/>
            <consortium name="The Broad Institute Genome Sequencing Center for Infectious Disease"/>
            <person name="Wu L."/>
            <person name="Ma J."/>
        </authorList>
    </citation>
    <scope>NUCLEOTIDE SEQUENCE [LARGE SCALE GENOMIC DNA]</scope>
    <source>
        <strain evidence="5">CGMCC 4.5581</strain>
    </source>
</reference>
<dbReference type="InterPro" id="IPR014509">
    <property type="entry name" value="YjdF-like"/>
</dbReference>
<evidence type="ECO:0000313" key="5">
    <source>
        <dbReference type="Proteomes" id="UP000648663"/>
    </source>
</evidence>
<keyword evidence="5" id="KW-1185">Reference proteome</keyword>
<keyword evidence="1" id="KW-0812">Transmembrane</keyword>
<dbReference type="Pfam" id="PF09997">
    <property type="entry name" value="DUF2238"/>
    <property type="match status" value="1"/>
</dbReference>
<feature type="transmembrane region" description="Helical" evidence="1">
    <location>
        <begin position="57"/>
        <end position="73"/>
    </location>
</feature>
<protein>
    <submittedName>
        <fullName evidence="3">Uncharacterized protein</fullName>
    </submittedName>
</protein>
<reference evidence="2" key="4">
    <citation type="submission" date="2024-05" db="EMBL/GenBank/DDBJ databases">
        <authorList>
            <person name="Sun Q."/>
            <person name="Zhou Y."/>
        </authorList>
    </citation>
    <scope>NUCLEOTIDE SEQUENCE</scope>
    <source>
        <strain evidence="2">CGMCC 4.5581</strain>
    </source>
</reference>
<feature type="transmembrane region" description="Helical" evidence="1">
    <location>
        <begin position="125"/>
        <end position="142"/>
    </location>
</feature>
<sequence>MSSPRTVARWVFDVAVVVALVSAVVMAVSGNWDATIRFGLIAAVMVAVRTSDVPLPFAGAFAVLLLLSTWAAVRHWYRQIDQFDLLVHFLTPGSLAAVVYFALVHQRLLPDVRRQTPRLRSAAPVLWVVLVGTTAAVVWEFYELVMERLSPSSMNVGYTDTVLDLLAGMLGSAVAGGLVLAWGRRADTHPQHDGR</sequence>
<evidence type="ECO:0000256" key="1">
    <source>
        <dbReference type="SAM" id="Phobius"/>
    </source>
</evidence>
<accession>A0A846LRW2</accession>